<organism evidence="3 4">
    <name type="scientific">Alteraurantiacibacter buctensis</name>
    <dbReference type="NCBI Taxonomy" id="1503981"/>
    <lineage>
        <taxon>Bacteria</taxon>
        <taxon>Pseudomonadati</taxon>
        <taxon>Pseudomonadota</taxon>
        <taxon>Alphaproteobacteria</taxon>
        <taxon>Sphingomonadales</taxon>
        <taxon>Erythrobacteraceae</taxon>
        <taxon>Alteraurantiacibacter</taxon>
    </lineage>
</organism>
<dbReference type="AlphaFoldDB" id="A0A844YYE7"/>
<protein>
    <submittedName>
        <fullName evidence="3">Uncharacterized protein</fullName>
    </submittedName>
</protein>
<dbReference type="Proteomes" id="UP000466966">
    <property type="component" value="Unassembled WGS sequence"/>
</dbReference>
<name>A0A844YYE7_9SPHN</name>
<evidence type="ECO:0000313" key="4">
    <source>
        <dbReference type="Proteomes" id="UP000466966"/>
    </source>
</evidence>
<dbReference type="OrthoDB" id="7511342at2"/>
<reference evidence="3 4" key="1">
    <citation type="submission" date="2019-12" db="EMBL/GenBank/DDBJ databases">
        <title>Genomic-based taxomic classification of the family Erythrobacteraceae.</title>
        <authorList>
            <person name="Xu L."/>
        </authorList>
    </citation>
    <scope>NUCLEOTIDE SEQUENCE [LARGE SCALE GENOMIC DNA]</scope>
    <source>
        <strain evidence="3 4">M0322</strain>
    </source>
</reference>
<sequence length="98" mass="10203">MRTLIATALLASIAIAPAIAQTATTTTATASVVERDARGRATRVSVEGRTYEVCRQGLTDGCINPREAGLNFGNVPLDHWPGRPASETRRSGAANPAG</sequence>
<gene>
    <name evidence="3" type="ORF">GRI99_07540</name>
</gene>
<evidence type="ECO:0000256" key="1">
    <source>
        <dbReference type="SAM" id="MobiDB-lite"/>
    </source>
</evidence>
<feature type="region of interest" description="Disordered" evidence="1">
    <location>
        <begin position="75"/>
        <end position="98"/>
    </location>
</feature>
<keyword evidence="4" id="KW-1185">Reference proteome</keyword>
<evidence type="ECO:0000313" key="3">
    <source>
        <dbReference type="EMBL" id="MXO71494.1"/>
    </source>
</evidence>
<evidence type="ECO:0000256" key="2">
    <source>
        <dbReference type="SAM" id="SignalP"/>
    </source>
</evidence>
<dbReference type="EMBL" id="WTYV01000002">
    <property type="protein sequence ID" value="MXO71494.1"/>
    <property type="molecule type" value="Genomic_DNA"/>
</dbReference>
<dbReference type="RefSeq" id="WP_160771403.1">
    <property type="nucleotide sequence ID" value="NZ_WTYV01000002.1"/>
</dbReference>
<comment type="caution">
    <text evidence="3">The sequence shown here is derived from an EMBL/GenBank/DDBJ whole genome shotgun (WGS) entry which is preliminary data.</text>
</comment>
<accession>A0A844YYE7</accession>
<feature type="chain" id="PRO_5032521171" evidence="2">
    <location>
        <begin position="21"/>
        <end position="98"/>
    </location>
</feature>
<feature type="signal peptide" evidence="2">
    <location>
        <begin position="1"/>
        <end position="20"/>
    </location>
</feature>
<keyword evidence="2" id="KW-0732">Signal</keyword>
<proteinExistence type="predicted"/>